<evidence type="ECO:0000256" key="2">
    <source>
        <dbReference type="ARBA" id="ARBA00022475"/>
    </source>
</evidence>
<dbReference type="AlphaFoldDB" id="A0A934QLD9"/>
<protein>
    <recommendedName>
        <fullName evidence="7">Cytochrome b561 bacterial/Ni-hydrogenase domain-containing protein</fullName>
    </recommendedName>
</protein>
<dbReference type="Proteomes" id="UP000778970">
    <property type="component" value="Unassembled WGS sequence"/>
</dbReference>
<dbReference type="Gene3D" id="1.20.950.20">
    <property type="entry name" value="Transmembrane di-heme cytochromes, Chain C"/>
    <property type="match status" value="1"/>
</dbReference>
<dbReference type="EMBL" id="NRRE01000033">
    <property type="protein sequence ID" value="MBK1699031.1"/>
    <property type="molecule type" value="Genomic_DNA"/>
</dbReference>
<organism evidence="8 9">
    <name type="scientific">Rhodovibrio salinarum</name>
    <dbReference type="NCBI Taxonomy" id="1087"/>
    <lineage>
        <taxon>Bacteria</taxon>
        <taxon>Pseudomonadati</taxon>
        <taxon>Pseudomonadota</taxon>
        <taxon>Alphaproteobacteria</taxon>
        <taxon>Rhodospirillales</taxon>
        <taxon>Rhodovibrionaceae</taxon>
        <taxon>Rhodovibrio</taxon>
    </lineage>
</organism>
<feature type="transmembrane region" description="Helical" evidence="6">
    <location>
        <begin position="12"/>
        <end position="35"/>
    </location>
</feature>
<evidence type="ECO:0000256" key="6">
    <source>
        <dbReference type="SAM" id="Phobius"/>
    </source>
</evidence>
<dbReference type="PANTHER" id="PTHR30485">
    <property type="entry name" value="NI/FE-HYDROGENASE 1 B-TYPE CYTOCHROME SUBUNIT"/>
    <property type="match status" value="1"/>
</dbReference>
<feature type="domain" description="Cytochrome b561 bacterial/Ni-hydrogenase" evidence="7">
    <location>
        <begin position="14"/>
        <end position="168"/>
    </location>
</feature>
<dbReference type="GO" id="GO:0009055">
    <property type="term" value="F:electron transfer activity"/>
    <property type="evidence" value="ECO:0007669"/>
    <property type="project" value="InterPro"/>
</dbReference>
<keyword evidence="5 6" id="KW-0472">Membrane</keyword>
<keyword evidence="3 6" id="KW-0812">Transmembrane</keyword>
<feature type="transmembrane region" description="Helical" evidence="6">
    <location>
        <begin position="41"/>
        <end position="61"/>
    </location>
</feature>
<comment type="caution">
    <text evidence="8">The sequence shown here is derived from an EMBL/GenBank/DDBJ whole genome shotgun (WGS) entry which is preliminary data.</text>
</comment>
<dbReference type="InterPro" id="IPR011577">
    <property type="entry name" value="Cyt_b561_bac/Ni-Hgenase"/>
</dbReference>
<keyword evidence="4 6" id="KW-1133">Transmembrane helix</keyword>
<name>A0A934QLD9_9PROT</name>
<gene>
    <name evidence="8" type="ORF">CKO21_17445</name>
</gene>
<keyword evidence="2" id="KW-1003">Cell membrane</keyword>
<evidence type="ECO:0000256" key="1">
    <source>
        <dbReference type="ARBA" id="ARBA00004651"/>
    </source>
</evidence>
<dbReference type="SUPFAM" id="SSF81342">
    <property type="entry name" value="Transmembrane di-heme cytochromes"/>
    <property type="match status" value="1"/>
</dbReference>
<evidence type="ECO:0000313" key="9">
    <source>
        <dbReference type="Proteomes" id="UP000778970"/>
    </source>
</evidence>
<dbReference type="InterPro" id="IPR016174">
    <property type="entry name" value="Di-haem_cyt_TM"/>
</dbReference>
<comment type="subcellular location">
    <subcellularLocation>
        <location evidence="1">Cell membrane</location>
        <topology evidence="1">Multi-pass membrane protein</topology>
    </subcellularLocation>
</comment>
<dbReference type="GO" id="GO:0020037">
    <property type="term" value="F:heme binding"/>
    <property type="evidence" value="ECO:0007669"/>
    <property type="project" value="TreeGrafter"/>
</dbReference>
<proteinExistence type="predicted"/>
<evidence type="ECO:0000313" key="8">
    <source>
        <dbReference type="EMBL" id="MBK1699031.1"/>
    </source>
</evidence>
<dbReference type="GO" id="GO:0022904">
    <property type="term" value="P:respiratory electron transport chain"/>
    <property type="evidence" value="ECO:0007669"/>
    <property type="project" value="InterPro"/>
</dbReference>
<reference evidence="8" key="2">
    <citation type="journal article" date="2020" name="Microorganisms">
        <title>Osmotic Adaptation and Compatible Solute Biosynthesis of Phototrophic Bacteria as Revealed from Genome Analyses.</title>
        <authorList>
            <person name="Imhoff J.F."/>
            <person name="Rahn T."/>
            <person name="Kunzel S."/>
            <person name="Keller A."/>
            <person name="Neulinger S.C."/>
        </authorList>
    </citation>
    <scope>NUCLEOTIDE SEQUENCE</scope>
    <source>
        <strain evidence="8">DSM 9154</strain>
    </source>
</reference>
<accession>A0A934QLD9</accession>
<evidence type="ECO:0000256" key="3">
    <source>
        <dbReference type="ARBA" id="ARBA00022692"/>
    </source>
</evidence>
<sequence>MQDQEDLQMKRIFVWDGAMRLFHWLLVTAVLTAYFTPERVTTLHVIAGYLVVALLAFRLVWGIAGTEHARFRDFLPNPGAAIAHVRGLMRGEPRHTPGHNPTSALGAWALLLLLAATVLTAVLPVEALHHLHGLFANLTIAAAVLHVIGLIVEDALTGEGIIASMVHGFKTMPEELGERMRASGPIPRHLLRATLAAILVLLSAGLATGVLPWPAGKEHEHDHDRAQIEQVETPAAGLVADRTLSQ</sequence>
<dbReference type="Pfam" id="PF01292">
    <property type="entry name" value="Ni_hydr_CYTB"/>
    <property type="match status" value="1"/>
</dbReference>
<feature type="transmembrane region" description="Helical" evidence="6">
    <location>
        <begin position="190"/>
        <end position="213"/>
    </location>
</feature>
<dbReference type="InterPro" id="IPR051542">
    <property type="entry name" value="Hydrogenase_cytochrome"/>
</dbReference>
<feature type="transmembrane region" description="Helical" evidence="6">
    <location>
        <begin position="104"/>
        <end position="125"/>
    </location>
</feature>
<reference evidence="8" key="1">
    <citation type="submission" date="2017-08" db="EMBL/GenBank/DDBJ databases">
        <authorList>
            <person name="Imhoff J.F."/>
            <person name="Rahn T."/>
            <person name="Kuenzel S."/>
            <person name="Neulinger S.C."/>
        </authorList>
    </citation>
    <scope>NUCLEOTIDE SEQUENCE</scope>
    <source>
        <strain evidence="8">DSM 9154</strain>
    </source>
</reference>
<evidence type="ECO:0000259" key="7">
    <source>
        <dbReference type="Pfam" id="PF01292"/>
    </source>
</evidence>
<keyword evidence="9" id="KW-1185">Reference proteome</keyword>
<dbReference type="GO" id="GO:0005886">
    <property type="term" value="C:plasma membrane"/>
    <property type="evidence" value="ECO:0007669"/>
    <property type="project" value="UniProtKB-SubCell"/>
</dbReference>
<evidence type="ECO:0000256" key="5">
    <source>
        <dbReference type="ARBA" id="ARBA00023136"/>
    </source>
</evidence>
<feature type="transmembrane region" description="Helical" evidence="6">
    <location>
        <begin position="131"/>
        <end position="152"/>
    </location>
</feature>
<evidence type="ECO:0000256" key="4">
    <source>
        <dbReference type="ARBA" id="ARBA00022989"/>
    </source>
</evidence>
<dbReference type="PANTHER" id="PTHR30485:SF2">
    <property type="entry name" value="BLL0597 PROTEIN"/>
    <property type="match status" value="1"/>
</dbReference>